<dbReference type="PROSITE" id="PS51420">
    <property type="entry name" value="RHO"/>
    <property type="match status" value="1"/>
</dbReference>
<keyword evidence="1" id="KW-0547">Nucleotide-binding</keyword>
<sequence length="149" mass="16952">MPKRLKIVTVGDGGCGKTCMLQTFANGAYPTEYVPTVFETYITEMLVEIALWDTAGQEDYDRLRPLSYPDTDVALLCFDIADEGSFANITEKWMPEVLLSQYLRFVYSSKKKYIECSAMEQYNLQHIFESAVRISKKSSGRSKLKCSLL</sequence>
<evidence type="ECO:0000313" key="3">
    <source>
        <dbReference type="Proteomes" id="UP000515154"/>
    </source>
</evidence>
<dbReference type="InterPro" id="IPR003578">
    <property type="entry name" value="Small_GTPase_Rho"/>
</dbReference>
<dbReference type="SUPFAM" id="SSF52540">
    <property type="entry name" value="P-loop containing nucleoside triphosphate hydrolases"/>
    <property type="match status" value="1"/>
</dbReference>
<accession>A0A7E6EII3</accession>
<dbReference type="RefSeq" id="XP_036355074.1">
    <property type="nucleotide sequence ID" value="XM_036499181.1"/>
</dbReference>
<dbReference type="AlphaFoldDB" id="A0A7E6EII3"/>
<dbReference type="PANTHER" id="PTHR24072">
    <property type="entry name" value="RHO FAMILY GTPASE"/>
    <property type="match status" value="1"/>
</dbReference>
<dbReference type="GO" id="GO:0003924">
    <property type="term" value="F:GTPase activity"/>
    <property type="evidence" value="ECO:0007669"/>
    <property type="project" value="InterPro"/>
</dbReference>
<evidence type="ECO:0000256" key="1">
    <source>
        <dbReference type="ARBA" id="ARBA00022741"/>
    </source>
</evidence>
<evidence type="ECO:0000313" key="4">
    <source>
        <dbReference type="RefSeq" id="XP_036355074.1"/>
    </source>
</evidence>
<dbReference type="GO" id="GO:0005525">
    <property type="term" value="F:GTP binding"/>
    <property type="evidence" value="ECO:0007669"/>
    <property type="project" value="UniProtKB-KW"/>
</dbReference>
<dbReference type="SMART" id="SM00173">
    <property type="entry name" value="RAS"/>
    <property type="match status" value="1"/>
</dbReference>
<dbReference type="SMART" id="SM00175">
    <property type="entry name" value="RAB"/>
    <property type="match status" value="1"/>
</dbReference>
<dbReference type="InterPro" id="IPR005225">
    <property type="entry name" value="Small_GTP-bd"/>
</dbReference>
<dbReference type="SMART" id="SM00174">
    <property type="entry name" value="RHO"/>
    <property type="match status" value="1"/>
</dbReference>
<keyword evidence="3" id="KW-1185">Reference proteome</keyword>
<keyword evidence="2" id="KW-0342">GTP-binding</keyword>
<dbReference type="Gene3D" id="3.40.50.300">
    <property type="entry name" value="P-loop containing nucleotide triphosphate hydrolases"/>
    <property type="match status" value="1"/>
</dbReference>
<dbReference type="PROSITE" id="PS51419">
    <property type="entry name" value="RAB"/>
    <property type="match status" value="1"/>
</dbReference>
<dbReference type="KEGG" id="osn:118761347"/>
<reference evidence="4" key="1">
    <citation type="submission" date="2025-08" db="UniProtKB">
        <authorList>
            <consortium name="RefSeq"/>
        </authorList>
    </citation>
    <scope>IDENTIFICATION</scope>
</reference>
<organism evidence="3 4">
    <name type="scientific">Octopus sinensis</name>
    <name type="common">East Asian common octopus</name>
    <dbReference type="NCBI Taxonomy" id="2607531"/>
    <lineage>
        <taxon>Eukaryota</taxon>
        <taxon>Metazoa</taxon>
        <taxon>Spiralia</taxon>
        <taxon>Lophotrochozoa</taxon>
        <taxon>Mollusca</taxon>
        <taxon>Cephalopoda</taxon>
        <taxon>Coleoidea</taxon>
        <taxon>Octopodiformes</taxon>
        <taxon>Octopoda</taxon>
        <taxon>Incirrata</taxon>
        <taxon>Octopodidae</taxon>
        <taxon>Octopus</taxon>
    </lineage>
</organism>
<dbReference type="PRINTS" id="PR00449">
    <property type="entry name" value="RASTRNSFRMNG"/>
</dbReference>
<dbReference type="GO" id="GO:0007264">
    <property type="term" value="P:small GTPase-mediated signal transduction"/>
    <property type="evidence" value="ECO:0007669"/>
    <property type="project" value="InterPro"/>
</dbReference>
<proteinExistence type="predicted"/>
<dbReference type="Pfam" id="PF00071">
    <property type="entry name" value="Ras"/>
    <property type="match status" value="1"/>
</dbReference>
<evidence type="ECO:0000256" key="2">
    <source>
        <dbReference type="ARBA" id="ARBA00023134"/>
    </source>
</evidence>
<name>A0A7E6EII3_9MOLL</name>
<protein>
    <submittedName>
        <fullName evidence="4">GTP-binding protein rho4-like</fullName>
    </submittedName>
</protein>
<dbReference type="NCBIfam" id="TIGR00231">
    <property type="entry name" value="small_GTP"/>
    <property type="match status" value="1"/>
</dbReference>
<dbReference type="Proteomes" id="UP000515154">
    <property type="component" value="Unplaced"/>
</dbReference>
<dbReference type="InterPro" id="IPR001806">
    <property type="entry name" value="Small_GTPase"/>
</dbReference>
<dbReference type="InterPro" id="IPR027417">
    <property type="entry name" value="P-loop_NTPase"/>
</dbReference>
<gene>
    <name evidence="4" type="primary">LOC118761347</name>
</gene>